<evidence type="ECO:0000313" key="1">
    <source>
        <dbReference type="EMBL" id="KIH71175.1"/>
    </source>
</evidence>
<gene>
    <name evidence="2" type="ORF">F7P68_0005120</name>
    <name evidence="1" type="ORF">SN16_03795</name>
</gene>
<sequence length="233" mass="27027">MNRYHTLLFDLDDTLLDFGKAEQTALRKVLSHFGIEATPELFQRYSKINRAHWEMLERNELSKNEVLSYRHERFFESLGKEVDGATVDQFYRNAVAEHGHHLFDGALEVVEELSRTCRLFIITNGVKETQQKRLHRSGLRPYFSEVFISEDVGYQKPMKAFFDHVGARIADFDSSRALIIGDSLTSDIKGGHNSNIDTCWYNPLGKSNPFSFSPHYEIKQLNEIHQILTNRPF</sequence>
<keyword evidence="4" id="KW-1185">Reference proteome</keyword>
<dbReference type="Proteomes" id="UP000527860">
    <property type="component" value="Unassembled WGS sequence"/>
</dbReference>
<dbReference type="Pfam" id="PF13419">
    <property type="entry name" value="HAD_2"/>
    <property type="match status" value="1"/>
</dbReference>
<accession>A0A0C2HBQ5</accession>
<dbReference type="Gene3D" id="1.10.150.240">
    <property type="entry name" value="Putative phosphatase, domain 2"/>
    <property type="match status" value="1"/>
</dbReference>
<proteinExistence type="predicted"/>
<reference evidence="2" key="3">
    <citation type="submission" date="2020-04" db="EMBL/GenBank/DDBJ databases">
        <authorList>
            <person name="Tanveer F."/>
            <person name="Xie Y."/>
            <person name="Shinwari Z.K."/>
        </authorList>
    </citation>
    <scope>NUCLEOTIDE SEQUENCE</scope>
    <source>
        <strain evidence="2">MOSEL-ME25</strain>
    </source>
</reference>
<dbReference type="OrthoDB" id="9802350at2"/>
<dbReference type="CDD" id="cd04305">
    <property type="entry name" value="HAD_Neu5Ac-Pase_like"/>
    <property type="match status" value="1"/>
</dbReference>
<reference evidence="4" key="2">
    <citation type="submission" date="2020-04" db="EMBL/GenBank/DDBJ databases">
        <title>Genome analysis and biological profiling of marine Cellulosimicrobium funkei MOSEL-ME6.</title>
        <authorList>
            <person name="Tanveer F."/>
            <person name="Xie Y."/>
            <person name="Shinwari Z.K."/>
        </authorList>
    </citation>
    <scope>NUCLEOTIDE SEQUENCE [LARGE SCALE GENOMIC DNA]</scope>
    <source>
        <strain evidence="4">MOSEL-ME25</strain>
    </source>
</reference>
<dbReference type="InterPro" id="IPR036412">
    <property type="entry name" value="HAD-like_sf"/>
</dbReference>
<dbReference type="Proteomes" id="UP000031546">
    <property type="component" value="Unassembled WGS sequence"/>
</dbReference>
<dbReference type="InterPro" id="IPR011951">
    <property type="entry name" value="HAD-SF_hydro_IA_YjjG/PynA"/>
</dbReference>
<dbReference type="SFLD" id="SFLDG01135">
    <property type="entry name" value="C1.5.6:_HAD__Beta-PGM__Phospha"/>
    <property type="match status" value="1"/>
</dbReference>
<dbReference type="NCBIfam" id="TIGR02254">
    <property type="entry name" value="YjjG_YfnB"/>
    <property type="match status" value="1"/>
</dbReference>
<dbReference type="STRING" id="45670.SN16_03795"/>
<dbReference type="GeneID" id="77844664"/>
<evidence type="ECO:0000313" key="3">
    <source>
        <dbReference type="Proteomes" id="UP000031546"/>
    </source>
</evidence>
<dbReference type="InterPro" id="IPR023198">
    <property type="entry name" value="PGP-like_dom2"/>
</dbReference>
<evidence type="ECO:0000313" key="4">
    <source>
        <dbReference type="Proteomes" id="UP000527860"/>
    </source>
</evidence>
<dbReference type="PANTHER" id="PTHR47478">
    <property type="match status" value="1"/>
</dbReference>
<dbReference type="InterPro" id="IPR052550">
    <property type="entry name" value="Pyrimidine_5'-ntase_YjjG"/>
</dbReference>
<dbReference type="AlphaFoldDB" id="A0A0C2HBQ5"/>
<dbReference type="EMBL" id="JXII01000003">
    <property type="protein sequence ID" value="KIH71175.1"/>
    <property type="molecule type" value="Genomic_DNA"/>
</dbReference>
<dbReference type="SUPFAM" id="SSF56784">
    <property type="entry name" value="HAD-like"/>
    <property type="match status" value="1"/>
</dbReference>
<dbReference type="EMBL" id="JABEVU030000001">
    <property type="protein sequence ID" value="MDB0579899.1"/>
    <property type="molecule type" value="Genomic_DNA"/>
</dbReference>
<dbReference type="InterPro" id="IPR006439">
    <property type="entry name" value="HAD-SF_hydro_IA"/>
</dbReference>
<dbReference type="InterPro" id="IPR023214">
    <property type="entry name" value="HAD_sf"/>
</dbReference>
<dbReference type="PANTHER" id="PTHR47478:SF1">
    <property type="entry name" value="PYRIMIDINE 5'-NUCLEOTIDASE YJJG"/>
    <property type="match status" value="1"/>
</dbReference>
<dbReference type="NCBIfam" id="TIGR01549">
    <property type="entry name" value="HAD-SF-IA-v1"/>
    <property type="match status" value="1"/>
</dbReference>
<dbReference type="SFLD" id="SFLDS00003">
    <property type="entry name" value="Haloacid_Dehalogenase"/>
    <property type="match status" value="1"/>
</dbReference>
<reference evidence="2 4" key="4">
    <citation type="submission" date="2022-12" db="EMBL/GenBank/DDBJ databases">
        <title>Genome analysis and biological profiling of marine Salinicoccus roseus MOSEL-ME25.</title>
        <authorList>
            <person name="Mirza F.T."/>
            <person name="Xie Y."/>
            <person name="Shinwari Z.K."/>
        </authorList>
    </citation>
    <scope>NUCLEOTIDE SEQUENCE [LARGE SCALE GENOMIC DNA]</scope>
    <source>
        <strain evidence="2 4">MOSEL-ME25</strain>
    </source>
</reference>
<name>A0A0C2HBQ5_9STAP</name>
<reference evidence="1 3" key="1">
    <citation type="submission" date="2015-01" db="EMBL/GenBank/DDBJ databases">
        <title>Genome sequences of high lactate-tolerant strain Salinicoccus roseus W12 with industrial interest.</title>
        <authorList>
            <person name="Wang H."/>
            <person name="Yu B."/>
        </authorList>
    </citation>
    <scope>NUCLEOTIDE SEQUENCE [LARGE SCALE GENOMIC DNA]</scope>
    <source>
        <strain evidence="1 3">W12</strain>
    </source>
</reference>
<protein>
    <submittedName>
        <fullName evidence="2">YjjG family noncanonical pyrimidine nucleotidase</fullName>
    </submittedName>
</protein>
<dbReference type="RefSeq" id="WP_040105299.1">
    <property type="nucleotide sequence ID" value="NZ_JABEVU030000001.1"/>
</dbReference>
<dbReference type="InterPro" id="IPR041492">
    <property type="entry name" value="HAD_2"/>
</dbReference>
<dbReference type="GO" id="GO:0008253">
    <property type="term" value="F:5'-nucleotidase activity"/>
    <property type="evidence" value="ECO:0007669"/>
    <property type="project" value="InterPro"/>
</dbReference>
<comment type="caution">
    <text evidence="1">The sequence shown here is derived from an EMBL/GenBank/DDBJ whole genome shotgun (WGS) entry which is preliminary data.</text>
</comment>
<evidence type="ECO:0000313" key="2">
    <source>
        <dbReference type="EMBL" id="MDB0579899.1"/>
    </source>
</evidence>
<dbReference type="SFLD" id="SFLDG01129">
    <property type="entry name" value="C1.5:_HAD__Beta-PGM__Phosphata"/>
    <property type="match status" value="1"/>
</dbReference>
<dbReference type="Gene3D" id="3.40.50.1000">
    <property type="entry name" value="HAD superfamily/HAD-like"/>
    <property type="match status" value="1"/>
</dbReference>
<organism evidence="1 3">
    <name type="scientific">Salinicoccus roseus</name>
    <dbReference type="NCBI Taxonomy" id="45670"/>
    <lineage>
        <taxon>Bacteria</taxon>
        <taxon>Bacillati</taxon>
        <taxon>Bacillota</taxon>
        <taxon>Bacilli</taxon>
        <taxon>Bacillales</taxon>
        <taxon>Staphylococcaceae</taxon>
        <taxon>Salinicoccus</taxon>
    </lineage>
</organism>